<accession>A0A7C3VP63</accession>
<comment type="caution">
    <text evidence="2">The sequence shown here is derived from an EMBL/GenBank/DDBJ whole genome shotgun (WGS) entry which is preliminary data.</text>
</comment>
<dbReference type="AlphaFoldDB" id="A0A7C3VP63"/>
<proteinExistence type="predicted"/>
<gene>
    <name evidence="2" type="ORF">ENR15_10680</name>
</gene>
<evidence type="ECO:0000256" key="1">
    <source>
        <dbReference type="SAM" id="Phobius"/>
    </source>
</evidence>
<organism evidence="2">
    <name type="scientific">Planktothricoides sp. SpSt-374</name>
    <dbReference type="NCBI Taxonomy" id="2282167"/>
    <lineage>
        <taxon>Bacteria</taxon>
        <taxon>Bacillati</taxon>
        <taxon>Cyanobacteriota</taxon>
        <taxon>Cyanophyceae</taxon>
        <taxon>Oscillatoriophycideae</taxon>
        <taxon>Oscillatoriales</taxon>
        <taxon>Oscillatoriaceae</taxon>
        <taxon>Planktothricoides</taxon>
    </lineage>
</organism>
<evidence type="ECO:0000313" key="2">
    <source>
        <dbReference type="EMBL" id="HGG01090.1"/>
    </source>
</evidence>
<reference evidence="2" key="1">
    <citation type="journal article" date="2020" name="mSystems">
        <title>Genome- and Community-Level Interaction Insights into Carbon Utilization and Element Cycling Functions of Hydrothermarchaeota in Hydrothermal Sediment.</title>
        <authorList>
            <person name="Zhou Z."/>
            <person name="Liu Y."/>
            <person name="Xu W."/>
            <person name="Pan J."/>
            <person name="Luo Z.H."/>
            <person name="Li M."/>
        </authorList>
    </citation>
    <scope>NUCLEOTIDE SEQUENCE [LARGE SCALE GENOMIC DNA]</scope>
    <source>
        <strain evidence="2">SpSt-374</strain>
    </source>
</reference>
<feature type="transmembrane region" description="Helical" evidence="1">
    <location>
        <begin position="43"/>
        <end position="65"/>
    </location>
</feature>
<feature type="transmembrane region" description="Helical" evidence="1">
    <location>
        <begin position="71"/>
        <end position="88"/>
    </location>
</feature>
<sequence length="220" mass="23923">MSWLISTIITGITSFVATNIDDMVVMMLFFARLDQSFRPKHIIIGKYLGFSLLIAASLPGFFGAALVPKTWIGLLGFVPILIGITYLANSDDKEKPIPATTNQINSSRVNIPLVATITSLLDAKTYEVAAVTFANGGDNIGIYVPIFANSDLPTLVILLSVFFVALGVWCYLAYLLSQHPRLAPLLTRYGKRLVPFVLIGLGLSILIESGAYQLLPPFNS</sequence>
<protein>
    <submittedName>
        <fullName evidence="2">Transporter</fullName>
    </submittedName>
</protein>
<feature type="transmembrane region" description="Helical" evidence="1">
    <location>
        <begin position="6"/>
        <end position="31"/>
    </location>
</feature>
<dbReference type="EMBL" id="DSPX01000104">
    <property type="protein sequence ID" value="HGG01090.1"/>
    <property type="molecule type" value="Genomic_DNA"/>
</dbReference>
<feature type="transmembrane region" description="Helical" evidence="1">
    <location>
        <begin position="155"/>
        <end position="176"/>
    </location>
</feature>
<keyword evidence="1" id="KW-0472">Membrane</keyword>
<keyword evidence="1" id="KW-1133">Transmembrane helix</keyword>
<keyword evidence="1" id="KW-0812">Transmembrane</keyword>
<feature type="transmembrane region" description="Helical" evidence="1">
    <location>
        <begin position="196"/>
        <end position="215"/>
    </location>
</feature>
<name>A0A7C3VP63_9CYAN</name>
<dbReference type="Pfam" id="PF03596">
    <property type="entry name" value="Cad"/>
    <property type="match status" value="1"/>
</dbReference>
<dbReference type="InterPro" id="IPR004676">
    <property type="entry name" value="Cd-R_transporter"/>
</dbReference>